<accession>I3ZYC3</accession>
<dbReference type="RefSeq" id="WP_014790328.1">
    <property type="nucleotide sequence ID" value="NC_018016.1"/>
</dbReference>
<protein>
    <submittedName>
        <fullName evidence="1">Uncharacterized protein</fullName>
    </submittedName>
</protein>
<gene>
    <name evidence="1" type="ordered locus">Ornrh_0502</name>
</gene>
<dbReference type="Proteomes" id="UP000006051">
    <property type="component" value="Chromosome"/>
</dbReference>
<dbReference type="PATRIC" id="fig|867902.3.peg.489"/>
<name>I3ZYC3_ORNRL</name>
<dbReference type="EMBL" id="CP003283">
    <property type="protein sequence ID" value="AFL96707.1"/>
    <property type="molecule type" value="Genomic_DNA"/>
</dbReference>
<dbReference type="AlphaFoldDB" id="I3ZYC3"/>
<dbReference type="eggNOG" id="ENOG50342DC">
    <property type="taxonomic scope" value="Bacteria"/>
</dbReference>
<sequence length="208" mass="24022">MNNLNKLYESIENFKRLGVEIDKNTIESTLKVEENIIKKEMIPAMSAAIIPILSQIQRELVLVIEYSPDKSVELKMTKKRSLKLTEEEEAFVTSREEYKKEISYTIAPHKKSPKTNLCITLPNGKIFKNELAKDTLCEIIKYVGIEKVEKLGIHHSGFNLVSKVKSKKYRQDKIGKFYIFTQTSTNQKAKDLEMISKKLNLKLKIDII</sequence>
<keyword evidence="2" id="KW-1185">Reference proteome</keyword>
<dbReference type="GeneID" id="97257243"/>
<dbReference type="GeneID" id="71569561"/>
<evidence type="ECO:0000313" key="1">
    <source>
        <dbReference type="EMBL" id="AFL96707.1"/>
    </source>
</evidence>
<dbReference type="HOGENOM" id="CLU_1265933_0_0_10"/>
<evidence type="ECO:0000313" key="2">
    <source>
        <dbReference type="Proteomes" id="UP000006051"/>
    </source>
</evidence>
<proteinExistence type="predicted"/>
<organism evidence="1 2">
    <name type="scientific">Ornithobacterium rhinotracheale (strain ATCC 51463 / DSM 15997 / CCUG 23171 / CIP 104009 / LMG 9086)</name>
    <dbReference type="NCBI Taxonomy" id="867902"/>
    <lineage>
        <taxon>Bacteria</taxon>
        <taxon>Pseudomonadati</taxon>
        <taxon>Bacteroidota</taxon>
        <taxon>Flavobacteriia</taxon>
        <taxon>Flavobacteriales</taxon>
        <taxon>Weeksellaceae</taxon>
        <taxon>Ornithobacterium</taxon>
    </lineage>
</organism>
<dbReference type="KEGG" id="orh:Ornrh_0502"/>
<reference evidence="1 2" key="1">
    <citation type="submission" date="2012-06" db="EMBL/GenBank/DDBJ databases">
        <title>The complete genome of Ornithobacterium rhinotracheale DSM 15997.</title>
        <authorList>
            <consortium name="US DOE Joint Genome Institute (JGI-PGF)"/>
            <person name="Lucas S."/>
            <person name="Copeland A."/>
            <person name="Lapidus A."/>
            <person name="Goodwin L."/>
            <person name="Pitluck S."/>
            <person name="Peters L."/>
            <person name="Mikhailova N."/>
            <person name="Teshima H."/>
            <person name="Kyrpides N."/>
            <person name="Mavromatis K."/>
            <person name="Pagani I."/>
            <person name="Ivanova N."/>
            <person name="Ovchinnikova G."/>
            <person name="Zeytun A."/>
            <person name="Detter J.C."/>
            <person name="Han C."/>
            <person name="Land M."/>
            <person name="Hauser L."/>
            <person name="Markowitz V."/>
            <person name="Cheng J.-F."/>
            <person name="Hugenholtz P."/>
            <person name="Woyke T."/>
            <person name="Wu D."/>
            <person name="Lang E."/>
            <person name="Kopitz M."/>
            <person name="Brambilla E."/>
            <person name="Klenk H.-P."/>
            <person name="Eisen J.A."/>
        </authorList>
    </citation>
    <scope>NUCLEOTIDE SEQUENCE [LARGE SCALE GENOMIC DNA]</scope>
    <source>
        <strain evidence="2">ATCC 51463 / DSM 15997 / CCUG 23171 / LMG 9086</strain>
    </source>
</reference>